<organism evidence="8 9">
    <name type="scientific">[Clostridium] aminophilum</name>
    <dbReference type="NCBI Taxonomy" id="1526"/>
    <lineage>
        <taxon>Bacteria</taxon>
        <taxon>Bacillati</taxon>
        <taxon>Bacillota</taxon>
        <taxon>Clostridia</taxon>
        <taxon>Lachnospirales</taxon>
        <taxon>Lachnospiraceae</taxon>
    </lineage>
</organism>
<name>A0A1I0C8I2_9FIRM</name>
<feature type="transmembrane region" description="Helical" evidence="6">
    <location>
        <begin position="17"/>
        <end position="36"/>
    </location>
</feature>
<feature type="transmembrane region" description="Helical" evidence="6">
    <location>
        <begin position="56"/>
        <end position="74"/>
    </location>
</feature>
<protein>
    <submittedName>
        <fullName evidence="8">Putative flippase GtrA (Transmembrane translocase of bactoprenol-linked glucose)</fullName>
    </submittedName>
</protein>
<evidence type="ECO:0000313" key="8">
    <source>
        <dbReference type="EMBL" id="SET15413.1"/>
    </source>
</evidence>
<dbReference type="PANTHER" id="PTHR38459">
    <property type="entry name" value="PROPHAGE BACTOPRENOL-LINKED GLUCOSE TRANSLOCASE HOMOLOG"/>
    <property type="match status" value="1"/>
</dbReference>
<feature type="domain" description="GtrA/DPMS transmembrane" evidence="7">
    <location>
        <begin position="20"/>
        <end position="139"/>
    </location>
</feature>
<dbReference type="GO" id="GO:0000271">
    <property type="term" value="P:polysaccharide biosynthetic process"/>
    <property type="evidence" value="ECO:0007669"/>
    <property type="project" value="InterPro"/>
</dbReference>
<dbReference type="EMBL" id="FOIL01000006">
    <property type="protein sequence ID" value="SET15413.1"/>
    <property type="molecule type" value="Genomic_DNA"/>
</dbReference>
<keyword evidence="4 6" id="KW-1133">Transmembrane helix</keyword>
<dbReference type="RefSeq" id="WP_074648769.1">
    <property type="nucleotide sequence ID" value="NZ_FOIL01000006.1"/>
</dbReference>
<dbReference type="OrthoDB" id="361483at2"/>
<gene>
    <name evidence="8" type="ORF">SAMN04487771_100650</name>
</gene>
<dbReference type="InterPro" id="IPR007267">
    <property type="entry name" value="GtrA_DPMS_TM"/>
</dbReference>
<evidence type="ECO:0000259" key="7">
    <source>
        <dbReference type="Pfam" id="PF04138"/>
    </source>
</evidence>
<reference evidence="8 9" key="1">
    <citation type="submission" date="2016-10" db="EMBL/GenBank/DDBJ databases">
        <authorList>
            <person name="de Groot N.N."/>
        </authorList>
    </citation>
    <scope>NUCLEOTIDE SEQUENCE [LARGE SCALE GENOMIC DNA]</scope>
    <source>
        <strain evidence="8 9">KH1P1</strain>
    </source>
</reference>
<dbReference type="Proteomes" id="UP000199820">
    <property type="component" value="Unassembled WGS sequence"/>
</dbReference>
<comment type="similarity">
    <text evidence="2">Belongs to the GtrA family.</text>
</comment>
<evidence type="ECO:0000313" key="9">
    <source>
        <dbReference type="Proteomes" id="UP000199820"/>
    </source>
</evidence>
<dbReference type="InterPro" id="IPR051401">
    <property type="entry name" value="GtrA_CellWall_Glycosyl"/>
</dbReference>
<evidence type="ECO:0000256" key="4">
    <source>
        <dbReference type="ARBA" id="ARBA00022989"/>
    </source>
</evidence>
<proteinExistence type="inferred from homology"/>
<evidence type="ECO:0000256" key="2">
    <source>
        <dbReference type="ARBA" id="ARBA00009399"/>
    </source>
</evidence>
<dbReference type="GO" id="GO:0005886">
    <property type="term" value="C:plasma membrane"/>
    <property type="evidence" value="ECO:0007669"/>
    <property type="project" value="TreeGrafter"/>
</dbReference>
<evidence type="ECO:0000256" key="1">
    <source>
        <dbReference type="ARBA" id="ARBA00004141"/>
    </source>
</evidence>
<comment type="subcellular location">
    <subcellularLocation>
        <location evidence="1">Membrane</location>
        <topology evidence="1">Multi-pass membrane protein</topology>
    </subcellularLocation>
</comment>
<evidence type="ECO:0000256" key="6">
    <source>
        <dbReference type="SAM" id="Phobius"/>
    </source>
</evidence>
<keyword evidence="5 6" id="KW-0472">Membrane</keyword>
<dbReference type="STRING" id="1526.SAMN02910262_01232"/>
<keyword evidence="9" id="KW-1185">Reference proteome</keyword>
<sequence>MSTDGAKAALKKQGKELVNYLIVGIMTTIVSLVIYYALTFTVLEPSNPLKLQAANILSWIGAVLFAYVTNKLFVFHSHGVNVLKEFTAFVSSRVGTLLLDMAIMFVGVTVMGYDDRIIKLLVQVVVTIANYIISKFFVFRHKAPKKAESGN</sequence>
<keyword evidence="3 6" id="KW-0812">Transmembrane</keyword>
<dbReference type="eggNOG" id="COG2246">
    <property type="taxonomic scope" value="Bacteria"/>
</dbReference>
<dbReference type="AlphaFoldDB" id="A0A1I0C8I2"/>
<evidence type="ECO:0000256" key="3">
    <source>
        <dbReference type="ARBA" id="ARBA00022692"/>
    </source>
</evidence>
<feature type="transmembrane region" description="Helical" evidence="6">
    <location>
        <begin position="86"/>
        <end position="111"/>
    </location>
</feature>
<accession>A0A1I0C8I2</accession>
<feature type="transmembrane region" description="Helical" evidence="6">
    <location>
        <begin position="117"/>
        <end position="138"/>
    </location>
</feature>
<evidence type="ECO:0000256" key="5">
    <source>
        <dbReference type="ARBA" id="ARBA00023136"/>
    </source>
</evidence>
<dbReference type="PANTHER" id="PTHR38459:SF5">
    <property type="entry name" value="CELL WALL TEICHOIC ACID GLYCOSYLATION PROTEIN GTCA"/>
    <property type="match status" value="1"/>
</dbReference>
<dbReference type="Pfam" id="PF04138">
    <property type="entry name" value="GtrA_DPMS_TM"/>
    <property type="match status" value="1"/>
</dbReference>